<dbReference type="EMBL" id="MCFA01000190">
    <property type="protein sequence ID" value="ORX99966.1"/>
    <property type="molecule type" value="Genomic_DNA"/>
</dbReference>
<feature type="transmembrane region" description="Helical" evidence="8">
    <location>
        <begin position="12"/>
        <end position="35"/>
    </location>
</feature>
<evidence type="ECO:0000256" key="3">
    <source>
        <dbReference type="ARBA" id="ARBA00022989"/>
    </source>
</evidence>
<evidence type="ECO:0000313" key="10">
    <source>
        <dbReference type="Proteomes" id="UP000193144"/>
    </source>
</evidence>
<dbReference type="Pfam" id="PF08592">
    <property type="entry name" value="Anthrone_oxy"/>
    <property type="match status" value="1"/>
</dbReference>
<reference evidence="9 10" key="1">
    <citation type="submission" date="2016-07" db="EMBL/GenBank/DDBJ databases">
        <title>Pervasive Adenine N6-methylation of Active Genes in Fungi.</title>
        <authorList>
            <consortium name="DOE Joint Genome Institute"/>
            <person name="Mondo S.J."/>
            <person name="Dannebaum R.O."/>
            <person name="Kuo R.C."/>
            <person name="Labutti K."/>
            <person name="Haridas S."/>
            <person name="Kuo A."/>
            <person name="Salamov A."/>
            <person name="Ahrendt S.R."/>
            <person name="Lipzen A."/>
            <person name="Sullivan W."/>
            <person name="Andreopoulos W.B."/>
            <person name="Clum A."/>
            <person name="Lindquist E."/>
            <person name="Daum C."/>
            <person name="Ramamoorthy G.K."/>
            <person name="Gryganskyi A."/>
            <person name="Culley D."/>
            <person name="Magnuson J.K."/>
            <person name="James T.Y."/>
            <person name="O'Malley M.A."/>
            <person name="Stajich J.E."/>
            <person name="Spatafora J.W."/>
            <person name="Visel A."/>
            <person name="Grigoriev I.V."/>
        </authorList>
    </citation>
    <scope>NUCLEOTIDE SEQUENCE [LARGE SCALE GENOMIC DNA]</scope>
    <source>
        <strain evidence="9 10">CBS 115471</strain>
    </source>
</reference>
<evidence type="ECO:0000256" key="5">
    <source>
        <dbReference type="ARBA" id="ARBA00023033"/>
    </source>
</evidence>
<protein>
    <recommendedName>
        <fullName evidence="11">DUF1772-domain-containing protein</fullName>
    </recommendedName>
</protein>
<feature type="transmembrane region" description="Helical" evidence="8">
    <location>
        <begin position="96"/>
        <end position="115"/>
    </location>
</feature>
<dbReference type="OrthoDB" id="5954308at2759"/>
<dbReference type="Proteomes" id="UP000193144">
    <property type="component" value="Unassembled WGS sequence"/>
</dbReference>
<dbReference type="AlphaFoldDB" id="A0A1Y1YQE8"/>
<evidence type="ECO:0008006" key="11">
    <source>
        <dbReference type="Google" id="ProtNLM"/>
    </source>
</evidence>
<evidence type="ECO:0000256" key="7">
    <source>
        <dbReference type="ARBA" id="ARBA00034313"/>
    </source>
</evidence>
<comment type="caution">
    <text evidence="9">The sequence shown here is derived from an EMBL/GenBank/DDBJ whole genome shotgun (WGS) entry which is preliminary data.</text>
</comment>
<keyword evidence="10" id="KW-1185">Reference proteome</keyword>
<dbReference type="PANTHER" id="PTHR35042:SF3">
    <property type="entry name" value="ANTHRONE OXYGENASE-RELATED"/>
    <property type="match status" value="1"/>
</dbReference>
<evidence type="ECO:0000256" key="8">
    <source>
        <dbReference type="SAM" id="Phobius"/>
    </source>
</evidence>
<keyword evidence="3 8" id="KW-1133">Transmembrane helix</keyword>
<keyword evidence="5" id="KW-0503">Monooxygenase</keyword>
<name>A0A1Y1YQE8_9PLEO</name>
<evidence type="ECO:0000256" key="2">
    <source>
        <dbReference type="ARBA" id="ARBA00022692"/>
    </source>
</evidence>
<evidence type="ECO:0000313" key="9">
    <source>
        <dbReference type="EMBL" id="ORX99966.1"/>
    </source>
</evidence>
<gene>
    <name evidence="9" type="ORF">BCR34DRAFT_494993</name>
</gene>
<feature type="transmembrane region" description="Helical" evidence="8">
    <location>
        <begin position="55"/>
        <end position="76"/>
    </location>
</feature>
<keyword evidence="4" id="KW-0560">Oxidoreductase</keyword>
<evidence type="ECO:0000256" key="1">
    <source>
        <dbReference type="ARBA" id="ARBA00004141"/>
    </source>
</evidence>
<comment type="subcellular location">
    <subcellularLocation>
        <location evidence="1">Membrane</location>
        <topology evidence="1">Multi-pass membrane protein</topology>
    </subcellularLocation>
</comment>
<keyword evidence="2 8" id="KW-0812">Transmembrane</keyword>
<organism evidence="9 10">
    <name type="scientific">Clohesyomyces aquaticus</name>
    <dbReference type="NCBI Taxonomy" id="1231657"/>
    <lineage>
        <taxon>Eukaryota</taxon>
        <taxon>Fungi</taxon>
        <taxon>Dikarya</taxon>
        <taxon>Ascomycota</taxon>
        <taxon>Pezizomycotina</taxon>
        <taxon>Dothideomycetes</taxon>
        <taxon>Pleosporomycetidae</taxon>
        <taxon>Pleosporales</taxon>
        <taxon>Lindgomycetaceae</taxon>
        <taxon>Clohesyomyces</taxon>
    </lineage>
</organism>
<keyword evidence="6 8" id="KW-0472">Membrane</keyword>
<evidence type="ECO:0000256" key="4">
    <source>
        <dbReference type="ARBA" id="ARBA00023002"/>
    </source>
</evidence>
<dbReference type="InterPro" id="IPR013901">
    <property type="entry name" value="Anthrone_oxy"/>
</dbReference>
<dbReference type="GO" id="GO:0004497">
    <property type="term" value="F:monooxygenase activity"/>
    <property type="evidence" value="ECO:0007669"/>
    <property type="project" value="UniProtKB-KW"/>
</dbReference>
<dbReference type="GO" id="GO:0016020">
    <property type="term" value="C:membrane"/>
    <property type="evidence" value="ECO:0007669"/>
    <property type="project" value="UniProtKB-SubCell"/>
</dbReference>
<dbReference type="STRING" id="1231657.A0A1Y1YQE8"/>
<dbReference type="PANTHER" id="PTHR35042">
    <property type="entry name" value="ANTHRONE OXYGENASE ENCC"/>
    <property type="match status" value="1"/>
</dbReference>
<accession>A0A1Y1YQE8</accession>
<sequence length="179" mass="19518">MTKNNGSAPLGIPVAAIITGSFLSGAMLSISLITVPLLLDTNTSSAHMVVQWVRLYHYGHILLPSLSVTTCLFYIYTARSKQNSSSIAHQLFWNRYTRAGLVTVLMIPFTLMVMVPTNNTLFRLNEQMKASGGGGDGIANLESVQDLVRVWTKMHIGRSLFPLLGAVLGIRALLEEGRA</sequence>
<comment type="similarity">
    <text evidence="7">Belongs to the anthrone oxygenase family.</text>
</comment>
<evidence type="ECO:0000256" key="6">
    <source>
        <dbReference type="ARBA" id="ARBA00023136"/>
    </source>
</evidence>
<proteinExistence type="inferred from homology"/>